<evidence type="ECO:0000256" key="1">
    <source>
        <dbReference type="ARBA" id="ARBA00022490"/>
    </source>
</evidence>
<feature type="binding site" evidence="8">
    <location>
        <position position="498"/>
    </location>
    <ligand>
        <name>ATP</name>
        <dbReference type="ChEBI" id="CHEBI:30616"/>
    </ligand>
</feature>
<dbReference type="Pfam" id="PF18072">
    <property type="entry name" value="FGAR-AT_linker"/>
    <property type="match status" value="1"/>
</dbReference>
<dbReference type="Gene3D" id="3.90.650.10">
    <property type="entry name" value="PurM-like C-terminal domain"/>
    <property type="match status" value="2"/>
</dbReference>
<dbReference type="InterPro" id="IPR016188">
    <property type="entry name" value="PurM-like_N"/>
</dbReference>
<dbReference type="FunFam" id="3.30.1330.10:FF:000004">
    <property type="entry name" value="Phosphoribosylformylglycinamidine synthase subunit PurL"/>
    <property type="match status" value="1"/>
</dbReference>
<dbReference type="NCBIfam" id="TIGR01736">
    <property type="entry name" value="FGAM_synth_II"/>
    <property type="match status" value="1"/>
</dbReference>
<dbReference type="Pfam" id="PF00586">
    <property type="entry name" value="AIRS"/>
    <property type="match status" value="2"/>
</dbReference>
<feature type="binding site" evidence="8">
    <location>
        <position position="83"/>
    </location>
    <ligand>
        <name>ATP</name>
        <dbReference type="ChEBI" id="CHEBI:30616"/>
    </ligand>
</feature>
<dbReference type="EC" id="6.3.5.3" evidence="8"/>
<feature type="domain" description="PurM-like N-terminal" evidence="9">
    <location>
        <begin position="442"/>
        <end position="560"/>
    </location>
</feature>
<dbReference type="RefSeq" id="WP_089022545.1">
    <property type="nucleotide sequence ID" value="NZ_NIQC01000002.1"/>
</dbReference>
<evidence type="ECO:0000256" key="5">
    <source>
        <dbReference type="ARBA" id="ARBA00022755"/>
    </source>
</evidence>
<sequence length="740" mass="80495">MNREGINLALTNIELQTIKNLLKKEPNEVERGMFEVMWSEHCSYKNSKPLLKELPSKGENVIQGPGENAGVISLGDGDAVAFKIESHNHPSAIEPYQGASTGVGGIIRDVISMGARPTALLNSLRFSPLKTKRTRYLFGGVVSGIGGYGNCVGVPTVAGEVYFDPSYNENPLVNAMCVGTLKEDELYRGETGSPGNLLLLVGSKTGRDGILGASFASEALSGDNASDRPSVQVGDPFMGKLLIETCQNLLKTESSAIVGLQDLGAGGLVSAASEMASKSDMGVTMDVSQVPLREENMTPYEIMLSESQERMLFIVKESQVERLRDKVKELGLDASVIGEVIEEKKLIVNNRDITVANVPPRALTDNVPEKLREIKFPQYLTEQWKQEPQVSQKLQTMITANNYSYENLIINMLNSPNIGSKQWIYEQFDYTVGANTVKAPKSNASVVRLKGKNKGIAINCDGNSRYVYADPKRGAKIAVCEASRNLVTTGAKPLGLTNCLNFGNPEKPQIYYQLANTIKGMKEACETLGIPVTGGNVSLYNEGENEDIKPTPVIGMVGLVEDLSKIMSADFKDEGDMLVLLGETYEELGASELGYLLTEKTIGRTPEIDLYKEQNLQEFILKIINSELVKSCDDLSDGGLAVSLTKSCILGNIGCTIDLPTDKSMLTWLFSESQSRVLVSVSSDKVDSLVELAKKDDIPSQVIGTINESRLSITKGDEEINLGINDLKNSWEGAIPWIMD</sequence>
<accession>A0A226C0P7</accession>
<evidence type="ECO:0000313" key="13">
    <source>
        <dbReference type="Proteomes" id="UP000214588"/>
    </source>
</evidence>
<comment type="caution">
    <text evidence="12">The sequence shown here is derived from an EMBL/GenBank/DDBJ whole genome shotgun (WGS) entry which is preliminary data.</text>
</comment>
<dbReference type="SUPFAM" id="SSF56042">
    <property type="entry name" value="PurM C-terminal domain-like"/>
    <property type="match status" value="2"/>
</dbReference>
<keyword evidence="1 8" id="KW-0963">Cytoplasm</keyword>
<dbReference type="GO" id="GO:0000287">
    <property type="term" value="F:magnesium ion binding"/>
    <property type="evidence" value="ECO:0007669"/>
    <property type="project" value="UniProtKB-UniRule"/>
</dbReference>
<dbReference type="Proteomes" id="UP000214588">
    <property type="component" value="Unassembled WGS sequence"/>
</dbReference>
<keyword evidence="6 8" id="KW-0067">ATP-binding</keyword>
<keyword evidence="5 8" id="KW-0658">Purine biosynthesis</keyword>
<feature type="binding site" evidence="8">
    <location>
        <begin position="306"/>
        <end position="308"/>
    </location>
    <ligand>
        <name>substrate</name>
    </ligand>
</feature>
<reference evidence="12 13" key="1">
    <citation type="submission" date="2017-06" db="EMBL/GenBank/DDBJ databases">
        <title>Draft Genome Sequence of Natranaerobius trueperi halophilic, alkalithermophilic bacteria from soda lakes.</title>
        <authorList>
            <person name="Zhao B."/>
        </authorList>
    </citation>
    <scope>NUCLEOTIDE SEQUENCE [LARGE SCALE GENOMIC DNA]</scope>
    <source>
        <strain evidence="12 13">DSM 18760</strain>
    </source>
</reference>
<feature type="binding site" evidence="8">
    <location>
        <position position="535"/>
    </location>
    <ligand>
        <name>ATP</name>
        <dbReference type="ChEBI" id="CHEBI:30616"/>
    </ligand>
</feature>
<protein>
    <recommendedName>
        <fullName evidence="8">Phosphoribosylformylglycinamidine synthase subunit PurL</fullName>
        <shortName evidence="8">FGAM synthase</shortName>
        <ecNumber evidence="8">6.3.5.3</ecNumber>
    </recommendedName>
    <alternativeName>
        <fullName evidence="8">Formylglycinamide ribonucleotide amidotransferase subunit II</fullName>
        <shortName evidence="8">FGAR amidotransferase II</shortName>
        <shortName evidence="8">FGAR-AT II</shortName>
    </alternativeName>
    <alternativeName>
        <fullName evidence="8">Glutamine amidotransferase PurL</fullName>
    </alternativeName>
    <alternativeName>
        <fullName evidence="8">Phosphoribosylformylglycinamidine synthase subunit II</fullName>
    </alternativeName>
</protein>
<keyword evidence="13" id="KW-1185">Reference proteome</keyword>
<keyword evidence="3 8" id="KW-0479">Metal-binding</keyword>
<keyword evidence="2 8" id="KW-0436">Ligase</keyword>
<name>A0A226C0P7_9FIRM</name>
<dbReference type="GO" id="GO:0005524">
    <property type="term" value="F:ATP binding"/>
    <property type="evidence" value="ECO:0007669"/>
    <property type="project" value="UniProtKB-UniRule"/>
</dbReference>
<dbReference type="AlphaFoldDB" id="A0A226C0P7"/>
<feature type="binding site" evidence="8">
    <location>
        <position position="536"/>
    </location>
    <ligand>
        <name>Mg(2+)</name>
        <dbReference type="ChEBI" id="CHEBI:18420"/>
        <label>1</label>
    </ligand>
</feature>
<evidence type="ECO:0000256" key="6">
    <source>
        <dbReference type="ARBA" id="ARBA00022840"/>
    </source>
</evidence>
<feature type="binding site" evidence="8">
    <location>
        <position position="232"/>
    </location>
    <ligand>
        <name>substrate</name>
    </ligand>
</feature>
<keyword evidence="7 8" id="KW-0460">Magnesium</keyword>
<evidence type="ECO:0000313" key="12">
    <source>
        <dbReference type="EMBL" id="OWZ84741.1"/>
    </source>
</evidence>
<comment type="catalytic activity">
    <reaction evidence="8">
        <text>N(2)-formyl-N(1)-(5-phospho-beta-D-ribosyl)glycinamide + L-glutamine + ATP + H2O = 2-formamido-N(1)-(5-O-phospho-beta-D-ribosyl)acetamidine + L-glutamate + ADP + phosphate + H(+)</text>
        <dbReference type="Rhea" id="RHEA:17129"/>
        <dbReference type="ChEBI" id="CHEBI:15377"/>
        <dbReference type="ChEBI" id="CHEBI:15378"/>
        <dbReference type="ChEBI" id="CHEBI:29985"/>
        <dbReference type="ChEBI" id="CHEBI:30616"/>
        <dbReference type="ChEBI" id="CHEBI:43474"/>
        <dbReference type="ChEBI" id="CHEBI:58359"/>
        <dbReference type="ChEBI" id="CHEBI:147286"/>
        <dbReference type="ChEBI" id="CHEBI:147287"/>
        <dbReference type="ChEBI" id="CHEBI:456216"/>
        <dbReference type="EC" id="6.3.5.3"/>
    </reaction>
</comment>
<dbReference type="PANTHER" id="PTHR43555">
    <property type="entry name" value="PHOSPHORIBOSYLFORMYLGLYCINAMIDINE SYNTHASE SUBUNIT PURL"/>
    <property type="match status" value="1"/>
</dbReference>
<dbReference type="SUPFAM" id="SSF55326">
    <property type="entry name" value="PurM N-terminal domain-like"/>
    <property type="match status" value="2"/>
</dbReference>
<comment type="caution">
    <text evidence="8">Lacks conserved residue(s) required for the propagation of feature annotation.</text>
</comment>
<proteinExistence type="inferred from homology"/>
<feature type="binding site" evidence="8">
    <location>
        <position position="262"/>
    </location>
    <ligand>
        <name>Mg(2+)</name>
        <dbReference type="ChEBI" id="CHEBI:18420"/>
        <label>2</label>
    </ligand>
</feature>
<dbReference type="InterPro" id="IPR036921">
    <property type="entry name" value="PurM-like_N_sf"/>
</dbReference>
<dbReference type="GO" id="GO:0005737">
    <property type="term" value="C:cytoplasm"/>
    <property type="evidence" value="ECO:0007669"/>
    <property type="project" value="UniProtKB-SubCell"/>
</dbReference>
<comment type="pathway">
    <text evidence="8">Purine metabolism; IMP biosynthesis via de novo pathway; 5-amino-1-(5-phospho-D-ribosyl)imidazole from N(2)-formyl-N(1)-(5-phospho-D-ribosyl)glycinamide: step 1/2.</text>
</comment>
<dbReference type="NCBIfam" id="NF002290">
    <property type="entry name" value="PRK01213.1"/>
    <property type="match status" value="1"/>
</dbReference>
<evidence type="ECO:0000256" key="8">
    <source>
        <dbReference type="HAMAP-Rule" id="MF_00420"/>
    </source>
</evidence>
<dbReference type="HAMAP" id="MF_00420">
    <property type="entry name" value="PurL_2"/>
    <property type="match status" value="1"/>
</dbReference>
<feature type="domain" description="PurM-like C-terminal" evidence="10">
    <location>
        <begin position="574"/>
        <end position="710"/>
    </location>
</feature>
<evidence type="ECO:0000256" key="3">
    <source>
        <dbReference type="ARBA" id="ARBA00022723"/>
    </source>
</evidence>
<dbReference type="CDD" id="cd02204">
    <property type="entry name" value="PurL_repeat2"/>
    <property type="match status" value="1"/>
</dbReference>
<dbReference type="Pfam" id="PF02769">
    <property type="entry name" value="AIRS_C"/>
    <property type="match status" value="2"/>
</dbReference>
<evidence type="ECO:0000256" key="7">
    <source>
        <dbReference type="ARBA" id="ARBA00022842"/>
    </source>
</evidence>
<feature type="binding site" evidence="8">
    <location>
        <position position="108"/>
    </location>
    <ligand>
        <name>substrate</name>
    </ligand>
</feature>
<evidence type="ECO:0000259" key="11">
    <source>
        <dbReference type="Pfam" id="PF18072"/>
    </source>
</evidence>
<evidence type="ECO:0000259" key="9">
    <source>
        <dbReference type="Pfam" id="PF00586"/>
    </source>
</evidence>
<dbReference type="InterPro" id="IPR036676">
    <property type="entry name" value="PurM-like_C_sf"/>
</dbReference>
<feature type="active site" description="Proton acceptor" evidence="8">
    <location>
        <position position="87"/>
    </location>
</feature>
<comment type="similarity">
    <text evidence="8">Belongs to the FGAMS family.</text>
</comment>
<dbReference type="PANTHER" id="PTHR43555:SF1">
    <property type="entry name" value="PHOSPHORIBOSYLFORMYLGLYCINAMIDINE SYNTHASE SUBUNIT PURL"/>
    <property type="match status" value="1"/>
</dbReference>
<feature type="binding site" evidence="8">
    <location>
        <position position="85"/>
    </location>
    <ligand>
        <name>Mg(2+)</name>
        <dbReference type="ChEBI" id="CHEBI:18420"/>
        <label>1</label>
    </ligand>
</feature>
<evidence type="ECO:0000259" key="10">
    <source>
        <dbReference type="Pfam" id="PF02769"/>
    </source>
</evidence>
<feature type="domain" description="PurM-like N-terminal" evidence="9">
    <location>
        <begin position="66"/>
        <end position="180"/>
    </location>
</feature>
<feature type="binding site" evidence="8">
    <location>
        <position position="109"/>
    </location>
    <ligand>
        <name>Mg(2+)</name>
        <dbReference type="ChEBI" id="CHEBI:18420"/>
        <label>2</label>
    </ligand>
</feature>
<feature type="binding site" evidence="8">
    <location>
        <position position="44"/>
    </location>
    <ligand>
        <name>ATP</name>
        <dbReference type="ChEBI" id="CHEBI:30616"/>
    </ligand>
</feature>
<comment type="subcellular location">
    <subcellularLocation>
        <location evidence="8">Cytoplasm</location>
    </subcellularLocation>
</comment>
<dbReference type="Gene3D" id="3.30.1330.10">
    <property type="entry name" value="PurM-like, N-terminal domain"/>
    <property type="match status" value="2"/>
</dbReference>
<evidence type="ECO:0000256" key="4">
    <source>
        <dbReference type="ARBA" id="ARBA00022741"/>
    </source>
</evidence>
<dbReference type="OrthoDB" id="9804441at2"/>
<dbReference type="UniPathway" id="UPA00074">
    <property type="reaction ID" value="UER00128"/>
</dbReference>
<feature type="domain" description="Phosphoribosylformylglycinamidine synthase linker" evidence="11">
    <location>
        <begin position="7"/>
        <end position="45"/>
    </location>
</feature>
<dbReference type="InterPro" id="IPR041609">
    <property type="entry name" value="PurL_linker"/>
</dbReference>
<feature type="active site" evidence="8">
    <location>
        <position position="41"/>
    </location>
</feature>
<feature type="domain" description="PurM-like C-terminal" evidence="10">
    <location>
        <begin position="194"/>
        <end position="347"/>
    </location>
</feature>
<dbReference type="EMBL" id="NIQC01000002">
    <property type="protein sequence ID" value="OWZ84741.1"/>
    <property type="molecule type" value="Genomic_DNA"/>
</dbReference>
<dbReference type="GO" id="GO:0006189">
    <property type="term" value="P:'de novo' IMP biosynthetic process"/>
    <property type="evidence" value="ECO:0007669"/>
    <property type="project" value="UniProtKB-UniRule"/>
</dbReference>
<gene>
    <name evidence="8" type="primary">purL</name>
    <name evidence="12" type="ORF">CDO51_01605</name>
</gene>
<feature type="binding site" evidence="8">
    <location>
        <begin position="86"/>
        <end position="89"/>
    </location>
    <ligand>
        <name>substrate</name>
    </ligand>
</feature>
<dbReference type="InterPro" id="IPR010918">
    <property type="entry name" value="PurM-like_C_dom"/>
</dbReference>
<dbReference type="CDD" id="cd02203">
    <property type="entry name" value="PurL_repeat1"/>
    <property type="match status" value="1"/>
</dbReference>
<evidence type="ECO:0000256" key="2">
    <source>
        <dbReference type="ARBA" id="ARBA00022598"/>
    </source>
</evidence>
<dbReference type="GO" id="GO:0004642">
    <property type="term" value="F:phosphoribosylformylglycinamidine synthase activity"/>
    <property type="evidence" value="ECO:0007669"/>
    <property type="project" value="UniProtKB-UniRule"/>
</dbReference>
<dbReference type="PIRSF" id="PIRSF001587">
    <property type="entry name" value="FGAM_synthase_II"/>
    <property type="match status" value="1"/>
</dbReference>
<comment type="function">
    <text evidence="8">Part of the phosphoribosylformylglycinamidine synthase complex involved in the purines biosynthetic pathway. Catalyzes the ATP-dependent conversion of formylglycinamide ribonucleotide (FGAR) and glutamine to yield formylglycinamidine ribonucleotide (FGAM) and glutamate. The FGAM synthase complex is composed of three subunits. PurQ produces an ammonia molecule by converting glutamine to glutamate. PurL transfers the ammonia molecule to FGAR to form FGAM in an ATP-dependent manner. PurS interacts with PurQ and PurL and is thought to assist in the transfer of the ammonia molecule from PurQ to PurL.</text>
</comment>
<keyword evidence="4 8" id="KW-0547">Nucleotide-binding</keyword>
<dbReference type="InterPro" id="IPR010074">
    <property type="entry name" value="PRibForGlyAmidine_synth_PurL"/>
</dbReference>
<organism evidence="12 13">
    <name type="scientific">Natranaerobius trueperi</name>
    <dbReference type="NCBI Taxonomy" id="759412"/>
    <lineage>
        <taxon>Bacteria</taxon>
        <taxon>Bacillati</taxon>
        <taxon>Bacillota</taxon>
        <taxon>Clostridia</taxon>
        <taxon>Natranaerobiales</taxon>
        <taxon>Natranaerobiaceae</taxon>
        <taxon>Natranaerobius</taxon>
    </lineage>
</organism>
<comment type="subunit">
    <text evidence="8">Monomer. Part of the FGAM synthase complex composed of 1 PurL, 1 PurQ and 2 PurS subunits.</text>
</comment>
<feature type="binding site" evidence="8">
    <location>
        <position position="538"/>
    </location>
    <ligand>
        <name>substrate</name>
    </ligand>
</feature>